<evidence type="ECO:0000256" key="1">
    <source>
        <dbReference type="ARBA" id="ARBA00023172"/>
    </source>
</evidence>
<dbReference type="Pfam" id="PF00589">
    <property type="entry name" value="Phage_integrase"/>
    <property type="match status" value="1"/>
</dbReference>
<dbReference type="GO" id="GO:0006310">
    <property type="term" value="P:DNA recombination"/>
    <property type="evidence" value="ECO:0007669"/>
    <property type="project" value="UniProtKB-KW"/>
</dbReference>
<dbReference type="GO" id="GO:0003677">
    <property type="term" value="F:DNA binding"/>
    <property type="evidence" value="ECO:0007669"/>
    <property type="project" value="InterPro"/>
</dbReference>
<keyword evidence="1" id="KW-0233">DNA recombination</keyword>
<dbReference type="PROSITE" id="PS51898">
    <property type="entry name" value="TYR_RECOMBINASE"/>
    <property type="match status" value="1"/>
</dbReference>
<dbReference type="RefSeq" id="WP_231603788.1">
    <property type="nucleotide sequence ID" value="NZ_SJPM01000040.1"/>
</dbReference>
<dbReference type="EMBL" id="SJPM01000040">
    <property type="protein sequence ID" value="TWT86120.1"/>
    <property type="molecule type" value="Genomic_DNA"/>
</dbReference>
<keyword evidence="4" id="KW-1185">Reference proteome</keyword>
<gene>
    <name evidence="3" type="primary">xerC_4</name>
    <name evidence="3" type="ORF">Pla100_61650</name>
</gene>
<organism evidence="3 4">
    <name type="scientific">Neorhodopirellula pilleata</name>
    <dbReference type="NCBI Taxonomy" id="2714738"/>
    <lineage>
        <taxon>Bacteria</taxon>
        <taxon>Pseudomonadati</taxon>
        <taxon>Planctomycetota</taxon>
        <taxon>Planctomycetia</taxon>
        <taxon>Pirellulales</taxon>
        <taxon>Pirellulaceae</taxon>
        <taxon>Neorhodopirellula</taxon>
    </lineage>
</organism>
<evidence type="ECO:0000313" key="3">
    <source>
        <dbReference type="EMBL" id="TWT86120.1"/>
    </source>
</evidence>
<comment type="caution">
    <text evidence="3">The sequence shown here is derived from an EMBL/GenBank/DDBJ whole genome shotgun (WGS) entry which is preliminary data.</text>
</comment>
<reference evidence="3 4" key="1">
    <citation type="submission" date="2019-02" db="EMBL/GenBank/DDBJ databases">
        <title>Deep-cultivation of Planctomycetes and their phenomic and genomic characterization uncovers novel biology.</title>
        <authorList>
            <person name="Wiegand S."/>
            <person name="Jogler M."/>
            <person name="Boedeker C."/>
            <person name="Pinto D."/>
            <person name="Vollmers J."/>
            <person name="Rivas-Marin E."/>
            <person name="Kohn T."/>
            <person name="Peeters S.H."/>
            <person name="Heuer A."/>
            <person name="Rast P."/>
            <person name="Oberbeckmann S."/>
            <person name="Bunk B."/>
            <person name="Jeske O."/>
            <person name="Meyerdierks A."/>
            <person name="Storesund J.E."/>
            <person name="Kallscheuer N."/>
            <person name="Luecker S."/>
            <person name="Lage O.M."/>
            <person name="Pohl T."/>
            <person name="Merkel B.J."/>
            <person name="Hornburger P."/>
            <person name="Mueller R.-W."/>
            <person name="Bruemmer F."/>
            <person name="Labrenz M."/>
            <person name="Spormann A.M."/>
            <person name="Op Den Camp H."/>
            <person name="Overmann J."/>
            <person name="Amann R."/>
            <person name="Jetten M.S.M."/>
            <person name="Mascher T."/>
            <person name="Medema M.H."/>
            <person name="Devos D.P."/>
            <person name="Kaster A.-K."/>
            <person name="Ovreas L."/>
            <person name="Rohde M."/>
            <person name="Galperin M.Y."/>
            <person name="Jogler C."/>
        </authorList>
    </citation>
    <scope>NUCLEOTIDE SEQUENCE [LARGE SCALE GENOMIC DNA]</scope>
    <source>
        <strain evidence="3 4">Pla100</strain>
    </source>
</reference>
<dbReference type="InterPro" id="IPR011010">
    <property type="entry name" value="DNA_brk_join_enz"/>
</dbReference>
<dbReference type="SUPFAM" id="SSF56349">
    <property type="entry name" value="DNA breaking-rejoining enzymes"/>
    <property type="match status" value="1"/>
</dbReference>
<dbReference type="Gene3D" id="1.10.443.10">
    <property type="entry name" value="Intergrase catalytic core"/>
    <property type="match status" value="1"/>
</dbReference>
<sequence>MNAVSTGYATHLLEAGVSLKVIQKYLGHSSLQTTMIYLHLTETAEANSREIIEDVFGKLPGGVDGDAAARLAKLK</sequence>
<dbReference type="AlphaFoldDB" id="A0A5C5ZG65"/>
<feature type="domain" description="Tyr recombinase" evidence="2">
    <location>
        <begin position="1"/>
        <end position="53"/>
    </location>
</feature>
<evidence type="ECO:0000313" key="4">
    <source>
        <dbReference type="Proteomes" id="UP000316213"/>
    </source>
</evidence>
<accession>A0A5C5ZG65</accession>
<evidence type="ECO:0000259" key="2">
    <source>
        <dbReference type="PROSITE" id="PS51898"/>
    </source>
</evidence>
<name>A0A5C5ZG65_9BACT</name>
<protein>
    <submittedName>
        <fullName evidence="3">Tyrosine recombinase XerC</fullName>
    </submittedName>
</protein>
<dbReference type="Proteomes" id="UP000316213">
    <property type="component" value="Unassembled WGS sequence"/>
</dbReference>
<dbReference type="InterPro" id="IPR002104">
    <property type="entry name" value="Integrase_catalytic"/>
</dbReference>
<dbReference type="InterPro" id="IPR013762">
    <property type="entry name" value="Integrase-like_cat_sf"/>
</dbReference>
<dbReference type="GO" id="GO:0015074">
    <property type="term" value="P:DNA integration"/>
    <property type="evidence" value="ECO:0007669"/>
    <property type="project" value="InterPro"/>
</dbReference>
<proteinExistence type="predicted"/>